<reference evidence="1" key="1">
    <citation type="submission" date="2020-11" db="EMBL/GenBank/DDBJ databases">
        <authorList>
            <person name="Tran Van P."/>
        </authorList>
    </citation>
    <scope>NUCLEOTIDE SEQUENCE</scope>
</reference>
<dbReference type="EMBL" id="OD565074">
    <property type="protein sequence ID" value="CAD7440757.1"/>
    <property type="molecule type" value="Genomic_DNA"/>
</dbReference>
<evidence type="ECO:0000313" key="1">
    <source>
        <dbReference type="EMBL" id="CAD7440757.1"/>
    </source>
</evidence>
<organism evidence="1">
    <name type="scientific">Timema bartmani</name>
    <dbReference type="NCBI Taxonomy" id="61472"/>
    <lineage>
        <taxon>Eukaryota</taxon>
        <taxon>Metazoa</taxon>
        <taxon>Ecdysozoa</taxon>
        <taxon>Arthropoda</taxon>
        <taxon>Hexapoda</taxon>
        <taxon>Insecta</taxon>
        <taxon>Pterygota</taxon>
        <taxon>Neoptera</taxon>
        <taxon>Polyneoptera</taxon>
        <taxon>Phasmatodea</taxon>
        <taxon>Timematodea</taxon>
        <taxon>Timematoidea</taxon>
        <taxon>Timematidae</taxon>
        <taxon>Timema</taxon>
    </lineage>
</organism>
<protein>
    <recommendedName>
        <fullName evidence="2">Single domain-containing protein</fullName>
    </recommendedName>
</protein>
<accession>A0A7R9EVD1</accession>
<proteinExistence type="predicted"/>
<gene>
    <name evidence="1" type="ORF">TBIB3V08_LOCUS3248</name>
</gene>
<name>A0A7R9EVD1_9NEOP</name>
<evidence type="ECO:0008006" key="2">
    <source>
        <dbReference type="Google" id="ProtNLM"/>
    </source>
</evidence>
<sequence length="122" mass="13507">MIISEYKDIERLCGLRVGVLRYGSEGSGFDPRRFPDCSVKQWVWNGVNSALCSKMHIQSPCKVMPGNFALQFPECCPTVKCSKVHKSPKTLNEFDSTKIIYPAPKVKLADVSTPPQATAAKT</sequence>
<dbReference type="AlphaFoldDB" id="A0A7R9EVD1"/>